<feature type="region of interest" description="Disordered" evidence="10">
    <location>
        <begin position="135"/>
        <end position="165"/>
    </location>
</feature>
<dbReference type="Pfam" id="PF26249">
    <property type="entry name" value="4HB_RdRP3_N"/>
    <property type="match status" value="1"/>
</dbReference>
<evidence type="ECO:0000256" key="10">
    <source>
        <dbReference type="SAM" id="MobiDB-lite"/>
    </source>
</evidence>
<dbReference type="EC" id="2.7.7.48" evidence="9"/>
<dbReference type="InterPro" id="IPR058697">
    <property type="entry name" value="RDRP3-5_N"/>
</dbReference>
<feature type="compositionally biased region" description="Polar residues" evidence="10">
    <location>
        <begin position="141"/>
        <end position="158"/>
    </location>
</feature>
<dbReference type="InterPro" id="IPR007855">
    <property type="entry name" value="RDRP"/>
</dbReference>
<evidence type="ECO:0000256" key="6">
    <source>
        <dbReference type="ARBA" id="ARBA00023158"/>
    </source>
</evidence>
<proteinExistence type="inferred from homology"/>
<feature type="compositionally biased region" description="Low complexity" evidence="10">
    <location>
        <begin position="110"/>
        <end position="122"/>
    </location>
</feature>
<evidence type="ECO:0000256" key="7">
    <source>
        <dbReference type="ARBA" id="ARBA00048744"/>
    </source>
</evidence>
<organism evidence="14 15">
    <name type="scientific">Cuscuta epithymum</name>
    <dbReference type="NCBI Taxonomy" id="186058"/>
    <lineage>
        <taxon>Eukaryota</taxon>
        <taxon>Viridiplantae</taxon>
        <taxon>Streptophyta</taxon>
        <taxon>Embryophyta</taxon>
        <taxon>Tracheophyta</taxon>
        <taxon>Spermatophyta</taxon>
        <taxon>Magnoliopsida</taxon>
        <taxon>eudicotyledons</taxon>
        <taxon>Gunneridae</taxon>
        <taxon>Pentapetalae</taxon>
        <taxon>asterids</taxon>
        <taxon>lamiids</taxon>
        <taxon>Solanales</taxon>
        <taxon>Convolvulaceae</taxon>
        <taxon>Cuscuteae</taxon>
        <taxon>Cuscuta</taxon>
        <taxon>Cuscuta subgen. Cuscuta</taxon>
    </lineage>
</organism>
<dbReference type="GO" id="GO:0003968">
    <property type="term" value="F:RNA-directed RNA polymerase activity"/>
    <property type="evidence" value="ECO:0007669"/>
    <property type="project" value="UniProtKB-KW"/>
</dbReference>
<dbReference type="AlphaFoldDB" id="A0AAV0DQG1"/>
<dbReference type="PANTHER" id="PTHR23079:SF55">
    <property type="entry name" value="RNA-DIRECTED RNA POLYMERASE"/>
    <property type="match status" value="1"/>
</dbReference>
<keyword evidence="5 9" id="KW-0694">RNA-binding</keyword>
<dbReference type="GO" id="GO:0030422">
    <property type="term" value="P:siRNA processing"/>
    <property type="evidence" value="ECO:0007669"/>
    <property type="project" value="TreeGrafter"/>
</dbReference>
<evidence type="ECO:0000256" key="1">
    <source>
        <dbReference type="ARBA" id="ARBA00005762"/>
    </source>
</evidence>
<comment type="caution">
    <text evidence="14">The sequence shown here is derived from an EMBL/GenBank/DDBJ whole genome shotgun (WGS) entry which is preliminary data.</text>
</comment>
<dbReference type="InterPro" id="IPR058752">
    <property type="entry name" value="RDRP_C_head"/>
</dbReference>
<comment type="similarity">
    <text evidence="1 9">Belongs to the RdRP family.</text>
</comment>
<evidence type="ECO:0000313" key="15">
    <source>
        <dbReference type="Proteomes" id="UP001152523"/>
    </source>
</evidence>
<comment type="catalytic activity">
    <reaction evidence="7 9">
        <text>RNA(n) + a ribonucleoside 5'-triphosphate = RNA(n+1) + diphosphate</text>
        <dbReference type="Rhea" id="RHEA:21248"/>
        <dbReference type="Rhea" id="RHEA-COMP:14527"/>
        <dbReference type="Rhea" id="RHEA-COMP:17342"/>
        <dbReference type="ChEBI" id="CHEBI:33019"/>
        <dbReference type="ChEBI" id="CHEBI:61557"/>
        <dbReference type="ChEBI" id="CHEBI:140395"/>
        <dbReference type="EC" id="2.7.7.48"/>
    </reaction>
</comment>
<dbReference type="GO" id="GO:0031380">
    <property type="term" value="C:nuclear RNA-directed RNA polymerase complex"/>
    <property type="evidence" value="ECO:0007669"/>
    <property type="project" value="TreeGrafter"/>
</dbReference>
<dbReference type="Pfam" id="PF26253">
    <property type="entry name" value="RdRP_head"/>
    <property type="match status" value="1"/>
</dbReference>
<keyword evidence="15" id="KW-1185">Reference proteome</keyword>
<keyword evidence="4 9" id="KW-0548">Nucleotidyltransferase</keyword>
<keyword evidence="6 9" id="KW-0943">RNA-mediated gene silencing</keyword>
<dbReference type="GO" id="GO:0003723">
    <property type="term" value="F:RNA binding"/>
    <property type="evidence" value="ECO:0007669"/>
    <property type="project" value="UniProtKB-KW"/>
</dbReference>
<evidence type="ECO:0000256" key="9">
    <source>
        <dbReference type="RuleBase" id="RU363098"/>
    </source>
</evidence>
<evidence type="ECO:0000259" key="13">
    <source>
        <dbReference type="Pfam" id="PF26253"/>
    </source>
</evidence>
<dbReference type="PANTHER" id="PTHR23079">
    <property type="entry name" value="RNA-DEPENDENT RNA POLYMERASE"/>
    <property type="match status" value="1"/>
</dbReference>
<reference evidence="14" key="1">
    <citation type="submission" date="2022-07" db="EMBL/GenBank/DDBJ databases">
        <authorList>
            <person name="Macas J."/>
            <person name="Novak P."/>
            <person name="Neumann P."/>
        </authorList>
    </citation>
    <scope>NUCLEOTIDE SEQUENCE</scope>
</reference>
<feature type="region of interest" description="Disordered" evidence="10">
    <location>
        <begin position="103"/>
        <end position="122"/>
    </location>
</feature>
<protein>
    <recommendedName>
        <fullName evidence="9">RNA-dependent RNA polymerase</fullName>
        <ecNumber evidence="9">2.7.7.48</ecNumber>
    </recommendedName>
</protein>
<evidence type="ECO:0000256" key="4">
    <source>
        <dbReference type="ARBA" id="ARBA00022695"/>
    </source>
</evidence>
<evidence type="ECO:0000256" key="3">
    <source>
        <dbReference type="ARBA" id="ARBA00022679"/>
    </source>
</evidence>
<evidence type="ECO:0000313" key="14">
    <source>
        <dbReference type="EMBL" id="CAH9103051.1"/>
    </source>
</evidence>
<accession>A0AAV0DQG1</accession>
<evidence type="ECO:0000256" key="2">
    <source>
        <dbReference type="ARBA" id="ARBA00022484"/>
    </source>
</evidence>
<name>A0AAV0DQG1_9ASTE</name>
<evidence type="ECO:0000256" key="8">
    <source>
        <dbReference type="ARBA" id="ARBA00093763"/>
    </source>
</evidence>
<keyword evidence="3 9" id="KW-0808">Transferase</keyword>
<comment type="function">
    <text evidence="8 9">Probably involved in the RNA silencing pathway and required for the generation of small interfering RNAs (siRNAs).</text>
</comment>
<feature type="domain" description="RDRP3-5 N-terminal" evidence="12">
    <location>
        <begin position="35"/>
        <end position="100"/>
    </location>
</feature>
<evidence type="ECO:0000259" key="12">
    <source>
        <dbReference type="Pfam" id="PF26249"/>
    </source>
</evidence>
<keyword evidence="2 9" id="KW-0696">RNA-directed RNA polymerase</keyword>
<feature type="domain" description="RDRP core" evidence="11">
    <location>
        <begin position="286"/>
        <end position="902"/>
    </location>
</feature>
<evidence type="ECO:0000259" key="11">
    <source>
        <dbReference type="Pfam" id="PF05183"/>
    </source>
</evidence>
<dbReference type="Pfam" id="PF05183">
    <property type="entry name" value="RdRP"/>
    <property type="match status" value="1"/>
</dbReference>
<dbReference type="EMBL" id="CAMAPF010000118">
    <property type="protein sequence ID" value="CAH9103051.1"/>
    <property type="molecule type" value="Genomic_DNA"/>
</dbReference>
<evidence type="ECO:0000256" key="5">
    <source>
        <dbReference type="ARBA" id="ARBA00022884"/>
    </source>
</evidence>
<gene>
    <name evidence="14" type="ORF">CEPIT_LOCUS16250</name>
</gene>
<dbReference type="Proteomes" id="UP001152523">
    <property type="component" value="Unassembled WGS sequence"/>
</dbReference>
<sequence length="1057" mass="119486">MENQFYPNGVINSQFLHSLTASAPARSGMEEMGFLSPKVEAMLEKICFEQCQEPLDAYSRRALASLGEQASIDLLEKISACTIRKSLSAFICFMVKKYHNTPNSPAESFPNSPHRCSHSPSSCSSSNLSPGYAPLHKSMGRVSNSQTSRYNGTVETPASTTSKPKLLSSELSPQLFNHERKRLEFKERENGQGISYQLSALSELEFRKFFLILNYIGRNILESVVTPEAAEDIVASGGQPMASFESYIWSKYGHLCEDHERLQYTDWDSGRTHLYYCNIDSNGEYTFKGPYLNAARTHLQQALGDENVLIVRFLEDAPTNARKIIDSGISVGLRRFHFFVFKDEGKNKNRNSKERKGTASVKCYFVQMQTIGHAKQSFLLQGKTVHDARCLFMHVHMVSSMAKYMARFSLILSKTVKLPIDLGPLGDVRVYEVEDTYCRDEFGSILLDEDGAPLVQTDGTGFISEDLARKCPSNFYRVKHLKDANSETINGQKLEESEYQNREPPLLMQCRLFYNGRAVKGTLLVDRRLTDRSIHVRPSMIKVGADPELFRTQTFNSLEIVAISHKPKKAHLSKTLIALLCYGGVPREYFLEILKNALEEAENIYSDEILALKATSNYEDLDYGSIAKSMILSGVPLSEPHLQCCLSVVTKEEKSGLRGGKLPISDSFYLIGTADPTETLNRDEVCVILDHGQIVGEVLVYRNPGLHFGDIHKLNAVHIKELDEIVGNAKYGIFFSIKGERSVANEIANGDFDGDVYWVSRNRELIEKFSTSSPWKRIYSTPNPVSRKPSELSTKELELKLFEMFLETRMPSYSMSAASDSWMAHMDRLLVLGDSYASEKEAIIEKMLHLIDLYYDSLDAPKNGKKVNIPKDLKVDKLPHFMAKERDSYHSKSVLGEIYDTVVAYETKTTPFVEIEKIACFSIKVPDECMRVWRKRYNEYRADMAEALSSCGESKNDLANEVIKKYKQLLYGADELEESRMNMREIYDNALAIYHVCYDHAKAVSDVRKCGFTWKVAGSALCRLHAELQAKENSNNKNGKAMVISPAMLQKILHMRV</sequence>
<feature type="domain" description="RDRP C-terminal head" evidence="13">
    <location>
        <begin position="953"/>
        <end position="1037"/>
    </location>
</feature>
<dbReference type="InterPro" id="IPR057596">
    <property type="entry name" value="RDRP_core"/>
</dbReference>